<sequence>MVFQRCYMCKNACGIIVTVEGKSVRVSANRNHPQPGICGRGAAGPYLLTHPDRLKGPLIRQGDSLVQTTWDKAMDEVVKRLKELRDEGHPEYLAITFHDYGKELLERFAHLYGTPNLIGHESVCHGPRTVAAQLVLGAEGPRSVDPDYPNSKFVVFIGRNPLEGIVPDIVRRIDEGRKRGMKIAVLDPRRSAIAERYADRWIPIRPGTDSAFVLSLIYFMIREKMYDEDFLKRYSNATLLVYEDDLTSTGKYADELLYEGVENGRKVATAFYLLMKEGERVYGRLKDITGATYDDVKYLAENLWNNRPAAAIDDGWHTSFSTDSTYAWMAVFIVNAMLGNLDKKGGLVFSKKEKVKLYSDEVKTQRIDKIRYPLAYAAFQEVYKAILTSSPYPIKALMVVGTNLDGRDPNSELVRRALSKVDFLVVVDVMPSDVTQYAHVVLAESTYLERDELPLPVGWTLEGWVDVHQKAVEPLYDTKPLWWIILELEHKLGLSNTTFSELEKAIVDQLKVNREELYAKGAVKIEGELYDVYPYKRPLSTPSGKVEIYSETLRKFGYYPIPTYLEKNVAPRAIDEFYLTTGHTLYHTQDSVTFDIPTLIKLAPDNPITMNKRRAEVLGIKDNDEVELVSLTTGQRVRARVKLTDGIREDTVFTYFGFGRHSKGEKFAYGHGFDVNSLISDQFADPVSGSVAQSLNIVKVVPLKK</sequence>
<evidence type="ECO:0000256" key="1">
    <source>
        <dbReference type="ARBA" id="ARBA00010312"/>
    </source>
</evidence>
<dbReference type="Gene3D" id="2.20.25.90">
    <property type="entry name" value="ADC-like domains"/>
    <property type="match status" value="1"/>
</dbReference>
<dbReference type="InterPro" id="IPR009010">
    <property type="entry name" value="Asp_de-COase-like_dom_sf"/>
</dbReference>
<dbReference type="Gene3D" id="3.40.50.740">
    <property type="match status" value="1"/>
</dbReference>
<comment type="similarity">
    <text evidence="1">Belongs to the prokaryotic molybdopterin-containing oxidoreductase family.</text>
</comment>
<organism evidence="10 11">
    <name type="scientific">Candidatus Aramenus sulfurataquae</name>
    <dbReference type="NCBI Taxonomy" id="1326980"/>
    <lineage>
        <taxon>Archaea</taxon>
        <taxon>Thermoproteota</taxon>
        <taxon>Thermoprotei</taxon>
        <taxon>Sulfolobales</taxon>
        <taxon>Sulfolobaceae</taxon>
        <taxon>Candidatus Aramenus</taxon>
    </lineage>
</organism>
<keyword evidence="4" id="KW-0479">Metal-binding</keyword>
<dbReference type="AlphaFoldDB" id="W7KJU1"/>
<keyword evidence="8" id="KW-0411">Iron-sulfur</keyword>
<evidence type="ECO:0000256" key="8">
    <source>
        <dbReference type="ARBA" id="ARBA00023014"/>
    </source>
</evidence>
<proteinExistence type="inferred from homology"/>
<dbReference type="SUPFAM" id="SSF53706">
    <property type="entry name" value="Formate dehydrogenase/DMSO reductase, domains 1-3"/>
    <property type="match status" value="1"/>
</dbReference>
<dbReference type="GO" id="GO:0046872">
    <property type="term" value="F:metal ion binding"/>
    <property type="evidence" value="ECO:0007669"/>
    <property type="project" value="UniProtKB-KW"/>
</dbReference>
<dbReference type="Gene3D" id="3.40.228.10">
    <property type="entry name" value="Dimethylsulfoxide Reductase, domain 2"/>
    <property type="match status" value="1"/>
</dbReference>
<keyword evidence="11" id="KW-1185">Reference proteome</keyword>
<keyword evidence="2" id="KW-0004">4Fe-4S</keyword>
<evidence type="ECO:0000256" key="6">
    <source>
        <dbReference type="ARBA" id="ARBA00023002"/>
    </source>
</evidence>
<dbReference type="Gene3D" id="2.40.40.20">
    <property type="match status" value="1"/>
</dbReference>
<dbReference type="InterPro" id="IPR006963">
    <property type="entry name" value="Mopterin_OxRdtase_4Fe-4S_dom"/>
</dbReference>
<evidence type="ECO:0000256" key="5">
    <source>
        <dbReference type="ARBA" id="ARBA00022729"/>
    </source>
</evidence>
<dbReference type="Gene3D" id="3.30.2070.10">
    <property type="entry name" value="Formate dehydrogenase/DMSO reductase"/>
    <property type="match status" value="1"/>
</dbReference>
<dbReference type="SMART" id="SM00926">
    <property type="entry name" value="Molybdop_Fe4S4"/>
    <property type="match status" value="1"/>
</dbReference>
<evidence type="ECO:0000256" key="3">
    <source>
        <dbReference type="ARBA" id="ARBA00022505"/>
    </source>
</evidence>
<dbReference type="GO" id="GO:0051539">
    <property type="term" value="F:4 iron, 4 sulfur cluster binding"/>
    <property type="evidence" value="ECO:0007669"/>
    <property type="project" value="UniProtKB-KW"/>
</dbReference>
<keyword evidence="3" id="KW-0500">Molybdenum</keyword>
<comment type="caution">
    <text evidence="10">The sequence shown here is derived from an EMBL/GenBank/DDBJ whole genome shotgun (WGS) entry which is preliminary data.</text>
</comment>
<evidence type="ECO:0000313" key="11">
    <source>
        <dbReference type="Proteomes" id="UP000054284"/>
    </source>
</evidence>
<evidence type="ECO:0000256" key="2">
    <source>
        <dbReference type="ARBA" id="ARBA00022485"/>
    </source>
</evidence>
<keyword evidence="6" id="KW-0560">Oxidoreductase</keyword>
<evidence type="ECO:0000256" key="4">
    <source>
        <dbReference type="ARBA" id="ARBA00022723"/>
    </source>
</evidence>
<dbReference type="Pfam" id="PF00384">
    <property type="entry name" value="Molybdopterin"/>
    <property type="match status" value="1"/>
</dbReference>
<dbReference type="InterPro" id="IPR006657">
    <property type="entry name" value="MoPterin_dinucl-bd_dom"/>
</dbReference>
<evidence type="ECO:0000259" key="9">
    <source>
        <dbReference type="SMART" id="SM00926"/>
    </source>
</evidence>
<dbReference type="PANTHER" id="PTHR43742">
    <property type="entry name" value="TRIMETHYLAMINE-N-OXIDE REDUCTASE"/>
    <property type="match status" value="1"/>
</dbReference>
<reference evidence="10 11" key="1">
    <citation type="journal article" date="2014" name="Genome Announc.">
        <title>Draft Genome Sequence of the Sulfolobales Archaeon AZ1, Obtained through Metagenomic Analysis of a Mexican Hot Spring.</title>
        <authorList>
            <person name="Servin-Garciduenas L.E."/>
            <person name="Martinez-Romero E."/>
        </authorList>
    </citation>
    <scope>NUCLEOTIDE SEQUENCE [LARGE SCALE GENOMIC DNA]</scope>
    <source>
        <strain evidence="10">AZ1-illumnia</strain>
    </source>
</reference>
<accession>W7KJU1</accession>
<name>W7KJU1_9CREN</name>
<dbReference type="InterPro" id="IPR050612">
    <property type="entry name" value="Prok_Mopterin_Oxidored"/>
</dbReference>
<dbReference type="Proteomes" id="UP000054284">
    <property type="component" value="Unassembled WGS sequence"/>
</dbReference>
<evidence type="ECO:0000313" key="10">
    <source>
        <dbReference type="EMBL" id="EWG06518.1"/>
    </source>
</evidence>
<dbReference type="Pfam" id="PF01568">
    <property type="entry name" value="Molydop_binding"/>
    <property type="match status" value="1"/>
</dbReference>
<dbReference type="PATRIC" id="fig|1326980.6.peg.1811"/>
<dbReference type="EMBL" id="ASRH01000017">
    <property type="protein sequence ID" value="EWG06518.1"/>
    <property type="molecule type" value="Genomic_DNA"/>
</dbReference>
<feature type="domain" description="4Fe-4S Mo/W bis-MGD-type" evidence="9">
    <location>
        <begin position="1"/>
        <end position="50"/>
    </location>
</feature>
<keyword evidence="5" id="KW-0732">Signal</keyword>
<dbReference type="SUPFAM" id="SSF50692">
    <property type="entry name" value="ADC-like"/>
    <property type="match status" value="1"/>
</dbReference>
<dbReference type="GO" id="GO:0043546">
    <property type="term" value="F:molybdopterin cofactor binding"/>
    <property type="evidence" value="ECO:0007669"/>
    <property type="project" value="InterPro"/>
</dbReference>
<protein>
    <submittedName>
        <fullName evidence="10">Molybdopterin oxidoreductase</fullName>
    </submittedName>
</protein>
<dbReference type="PANTHER" id="PTHR43742:SF9">
    <property type="entry name" value="TETRATHIONATE REDUCTASE SUBUNIT A"/>
    <property type="match status" value="1"/>
</dbReference>
<gene>
    <name evidence="10" type="ORF">ASUL_09084</name>
</gene>
<dbReference type="GO" id="GO:0016491">
    <property type="term" value="F:oxidoreductase activity"/>
    <property type="evidence" value="ECO:0007669"/>
    <property type="project" value="UniProtKB-KW"/>
</dbReference>
<evidence type="ECO:0000256" key="7">
    <source>
        <dbReference type="ARBA" id="ARBA00023004"/>
    </source>
</evidence>
<dbReference type="InterPro" id="IPR006656">
    <property type="entry name" value="Mopterin_OxRdtase"/>
</dbReference>
<keyword evidence="7" id="KW-0408">Iron</keyword>